<dbReference type="VEuPathDB" id="FungiDB:PV08_08157"/>
<proteinExistence type="predicted"/>
<reference evidence="1 2" key="1">
    <citation type="submission" date="2015-01" db="EMBL/GenBank/DDBJ databases">
        <title>The Genome Sequence of Exophiala spinifera CBS89968.</title>
        <authorList>
            <consortium name="The Broad Institute Genomics Platform"/>
            <person name="Cuomo C."/>
            <person name="de Hoog S."/>
            <person name="Gorbushina A."/>
            <person name="Stielow B."/>
            <person name="Teixiera M."/>
            <person name="Abouelleil A."/>
            <person name="Chapman S.B."/>
            <person name="Priest M."/>
            <person name="Young S.K."/>
            <person name="Wortman J."/>
            <person name="Nusbaum C."/>
            <person name="Birren B."/>
        </authorList>
    </citation>
    <scope>NUCLEOTIDE SEQUENCE [LARGE SCALE GENOMIC DNA]</scope>
    <source>
        <strain evidence="1 2">CBS 89968</strain>
    </source>
</reference>
<dbReference type="GeneID" id="27335240"/>
<gene>
    <name evidence="1" type="ORF">PV08_08157</name>
</gene>
<accession>A0A0D2B2Y6</accession>
<evidence type="ECO:0000313" key="2">
    <source>
        <dbReference type="Proteomes" id="UP000053328"/>
    </source>
</evidence>
<organism evidence="1 2">
    <name type="scientific">Exophiala spinifera</name>
    <dbReference type="NCBI Taxonomy" id="91928"/>
    <lineage>
        <taxon>Eukaryota</taxon>
        <taxon>Fungi</taxon>
        <taxon>Dikarya</taxon>
        <taxon>Ascomycota</taxon>
        <taxon>Pezizomycotina</taxon>
        <taxon>Eurotiomycetes</taxon>
        <taxon>Chaetothyriomycetidae</taxon>
        <taxon>Chaetothyriales</taxon>
        <taxon>Herpotrichiellaceae</taxon>
        <taxon>Exophiala</taxon>
    </lineage>
</organism>
<dbReference type="HOGENOM" id="CLU_2687855_0_0_1"/>
<keyword evidence="2" id="KW-1185">Reference proteome</keyword>
<evidence type="ECO:0000313" key="1">
    <source>
        <dbReference type="EMBL" id="KIW12970.1"/>
    </source>
</evidence>
<protein>
    <submittedName>
        <fullName evidence="1">Uncharacterized protein</fullName>
    </submittedName>
</protein>
<name>A0A0D2B2Y6_9EURO</name>
<sequence length="74" mass="8438">MTETRKELLEAMNKMFKAEKDLVFAKFKLVKSEESLAKLEEKFSVMLQREIRALGVLDNLSKDGEVALGDLDFA</sequence>
<dbReference type="EMBL" id="KN847497">
    <property type="protein sequence ID" value="KIW12970.1"/>
    <property type="molecule type" value="Genomic_DNA"/>
</dbReference>
<dbReference type="Proteomes" id="UP000053328">
    <property type="component" value="Unassembled WGS sequence"/>
</dbReference>
<dbReference type="AlphaFoldDB" id="A0A0D2B2Y6"/>
<dbReference type="RefSeq" id="XP_016233186.1">
    <property type="nucleotide sequence ID" value="XM_016382483.1"/>
</dbReference>